<keyword evidence="8" id="KW-1185">Reference proteome</keyword>
<evidence type="ECO:0000256" key="1">
    <source>
        <dbReference type="ARBA" id="ARBA00001933"/>
    </source>
</evidence>
<dbReference type="FunFam" id="3.40.640.10:FF:000067">
    <property type="entry name" value="Aminotransferase, class I/classII"/>
    <property type="match status" value="1"/>
</dbReference>
<dbReference type="OrthoDB" id="2414662at2759"/>
<feature type="region of interest" description="Disordered" evidence="5">
    <location>
        <begin position="49"/>
        <end position="76"/>
    </location>
</feature>
<dbReference type="InterPro" id="IPR015421">
    <property type="entry name" value="PyrdxlP-dep_Trfase_major"/>
</dbReference>
<comment type="caution">
    <text evidence="7">The sequence shown here is derived from an EMBL/GenBank/DDBJ whole genome shotgun (WGS) entry which is preliminary data.</text>
</comment>
<keyword evidence="3" id="KW-0808">Transferase</keyword>
<evidence type="ECO:0000256" key="4">
    <source>
        <dbReference type="ARBA" id="ARBA00022898"/>
    </source>
</evidence>
<evidence type="ECO:0000256" key="5">
    <source>
        <dbReference type="SAM" id="MobiDB-lite"/>
    </source>
</evidence>
<evidence type="ECO:0000259" key="6">
    <source>
        <dbReference type="Pfam" id="PF00155"/>
    </source>
</evidence>
<dbReference type="InterPro" id="IPR015422">
    <property type="entry name" value="PyrdxlP-dep_Trfase_small"/>
</dbReference>
<evidence type="ECO:0000313" key="8">
    <source>
        <dbReference type="Proteomes" id="UP001085076"/>
    </source>
</evidence>
<reference evidence="7" key="1">
    <citation type="submission" date="2021-03" db="EMBL/GenBank/DDBJ databases">
        <authorList>
            <person name="Li Z."/>
            <person name="Yang C."/>
        </authorList>
    </citation>
    <scope>NUCLEOTIDE SEQUENCE</scope>
    <source>
        <strain evidence="7">Dzin_1.0</strain>
        <tissue evidence="7">Leaf</tissue>
    </source>
</reference>
<dbReference type="PANTHER" id="PTHR43807:SF20">
    <property type="entry name" value="FI04487P"/>
    <property type="match status" value="1"/>
</dbReference>
<dbReference type="InterPro" id="IPR051326">
    <property type="entry name" value="Kynurenine-oxoglutarate_AT"/>
</dbReference>
<dbReference type="AlphaFoldDB" id="A0A9D5D2Z9"/>
<accession>A0A9D5D2Z9</accession>
<keyword evidence="4" id="KW-0663">Pyridoxal phosphate</keyword>
<organism evidence="7 8">
    <name type="scientific">Dioscorea zingiberensis</name>
    <dbReference type="NCBI Taxonomy" id="325984"/>
    <lineage>
        <taxon>Eukaryota</taxon>
        <taxon>Viridiplantae</taxon>
        <taxon>Streptophyta</taxon>
        <taxon>Embryophyta</taxon>
        <taxon>Tracheophyta</taxon>
        <taxon>Spermatophyta</taxon>
        <taxon>Magnoliopsida</taxon>
        <taxon>Liliopsida</taxon>
        <taxon>Dioscoreales</taxon>
        <taxon>Dioscoreaceae</taxon>
        <taxon>Dioscorea</taxon>
    </lineage>
</organism>
<dbReference type="Pfam" id="PF00155">
    <property type="entry name" value="Aminotran_1_2"/>
    <property type="match status" value="1"/>
</dbReference>
<reference evidence="7" key="2">
    <citation type="journal article" date="2022" name="Hortic Res">
        <title>The genome of Dioscorea zingiberensis sheds light on the biosynthesis, origin and evolution of the medicinally important diosgenin saponins.</title>
        <authorList>
            <person name="Li Y."/>
            <person name="Tan C."/>
            <person name="Li Z."/>
            <person name="Guo J."/>
            <person name="Li S."/>
            <person name="Chen X."/>
            <person name="Wang C."/>
            <person name="Dai X."/>
            <person name="Yang H."/>
            <person name="Song W."/>
            <person name="Hou L."/>
            <person name="Xu J."/>
            <person name="Tong Z."/>
            <person name="Xu A."/>
            <person name="Yuan X."/>
            <person name="Wang W."/>
            <person name="Yang Q."/>
            <person name="Chen L."/>
            <person name="Sun Z."/>
            <person name="Wang K."/>
            <person name="Pan B."/>
            <person name="Chen J."/>
            <person name="Bao Y."/>
            <person name="Liu F."/>
            <person name="Qi X."/>
            <person name="Gang D.R."/>
            <person name="Wen J."/>
            <person name="Li J."/>
        </authorList>
    </citation>
    <scope>NUCLEOTIDE SEQUENCE</scope>
    <source>
        <strain evidence="7">Dzin_1.0</strain>
    </source>
</reference>
<comment type="cofactor">
    <cofactor evidence="1">
        <name>pyridoxal 5'-phosphate</name>
        <dbReference type="ChEBI" id="CHEBI:597326"/>
    </cofactor>
</comment>
<evidence type="ECO:0000313" key="7">
    <source>
        <dbReference type="EMBL" id="KAJ0984515.1"/>
    </source>
</evidence>
<proteinExistence type="predicted"/>
<dbReference type="CDD" id="cd00609">
    <property type="entry name" value="AAT_like"/>
    <property type="match status" value="1"/>
</dbReference>
<keyword evidence="2" id="KW-0032">Aminotransferase</keyword>
<name>A0A9D5D2Z9_9LILI</name>
<feature type="domain" description="Aminotransferase class I/classII large" evidence="6">
    <location>
        <begin position="103"/>
        <end position="452"/>
    </location>
</feature>
<dbReference type="Gene3D" id="3.90.1150.10">
    <property type="entry name" value="Aspartate Aminotransferase, domain 1"/>
    <property type="match status" value="1"/>
</dbReference>
<dbReference type="InterPro" id="IPR004839">
    <property type="entry name" value="Aminotransferase_I/II_large"/>
</dbReference>
<feature type="compositionally biased region" description="Polar residues" evidence="5">
    <location>
        <begin position="49"/>
        <end position="60"/>
    </location>
</feature>
<dbReference type="GO" id="GO:0016212">
    <property type="term" value="F:kynurenine-oxoglutarate transaminase activity"/>
    <property type="evidence" value="ECO:0007669"/>
    <property type="project" value="TreeGrafter"/>
</dbReference>
<dbReference type="InterPro" id="IPR015424">
    <property type="entry name" value="PyrdxlP-dep_Trfase"/>
</dbReference>
<dbReference type="GO" id="GO:0005737">
    <property type="term" value="C:cytoplasm"/>
    <property type="evidence" value="ECO:0007669"/>
    <property type="project" value="TreeGrafter"/>
</dbReference>
<evidence type="ECO:0000256" key="3">
    <source>
        <dbReference type="ARBA" id="ARBA00022679"/>
    </source>
</evidence>
<dbReference type="GO" id="GO:0030170">
    <property type="term" value="F:pyridoxal phosphate binding"/>
    <property type="evidence" value="ECO:0007669"/>
    <property type="project" value="InterPro"/>
</dbReference>
<protein>
    <recommendedName>
        <fullName evidence="6">Aminotransferase class I/classII large domain-containing protein</fullName>
    </recommendedName>
</protein>
<sequence>MFLSSFDLPSRHGMFLRPFSISRPSLLAALSKISSPRCSSLPFRTVSMATPSSPTVSVETASADRRPNHPPAPPPLQIAKRLEKFKTTIFTQMSQLAIKHGAINLGQGFPNFDGPEFVKEAAIQAIKEGKNQYARGFGVPDLNSSIAARFKKDTGLEVDPEKEVTVTSGCTEAIAATMLGLINPGDEVILFAPFYDSYEATLSMAGAKVKAITLRPPDFSVPLNELKSAVSKDTRAILINTPHNPTGKMFSREELEFIATLCKENDVLAFTDEVYDKLAFEAEHISLASLPGMYERTVTMNSLGKTFSLTGWKIGWAIAPPHLTWGVRQAHAFLTFATSTPMQFAASVALRAPESYYEELKRDYNVKKDILVDGLKAAGFIVYPSSGTYFVMVDHTPFGFENDIAFCEYLIKEVGVVAIPTSVFYLNPEEGKNLVRFTFCKDEGTLRMAVGRMKERLKKI</sequence>
<dbReference type="EMBL" id="JAGGNH010000001">
    <property type="protein sequence ID" value="KAJ0984515.1"/>
    <property type="molecule type" value="Genomic_DNA"/>
</dbReference>
<dbReference type="SUPFAM" id="SSF53383">
    <property type="entry name" value="PLP-dependent transferases"/>
    <property type="match status" value="1"/>
</dbReference>
<dbReference type="PANTHER" id="PTHR43807">
    <property type="entry name" value="FI04487P"/>
    <property type="match status" value="1"/>
</dbReference>
<gene>
    <name evidence="7" type="ORF">J5N97_002871</name>
</gene>
<dbReference type="Gene3D" id="3.40.640.10">
    <property type="entry name" value="Type I PLP-dependent aspartate aminotransferase-like (Major domain)"/>
    <property type="match status" value="1"/>
</dbReference>
<evidence type="ECO:0000256" key="2">
    <source>
        <dbReference type="ARBA" id="ARBA00022576"/>
    </source>
</evidence>
<dbReference type="Proteomes" id="UP001085076">
    <property type="component" value="Miscellaneous, Linkage group lg01"/>
</dbReference>